<accession>A0A511Z5W6</accession>
<comment type="caution">
    <text evidence="2">The sequence shown here is derived from an EMBL/GenBank/DDBJ whole genome shotgun (WGS) entry which is preliminary data.</text>
</comment>
<proteinExistence type="predicted"/>
<dbReference type="AlphaFoldDB" id="A0A511Z5W6"/>
<organism evidence="2 3">
    <name type="scientific">Sporosarcina luteola</name>
    <dbReference type="NCBI Taxonomy" id="582850"/>
    <lineage>
        <taxon>Bacteria</taxon>
        <taxon>Bacillati</taxon>
        <taxon>Bacillota</taxon>
        <taxon>Bacilli</taxon>
        <taxon>Bacillales</taxon>
        <taxon>Caryophanaceae</taxon>
        <taxon>Sporosarcina</taxon>
    </lineage>
</organism>
<protein>
    <submittedName>
        <fullName evidence="2">Uncharacterized protein</fullName>
    </submittedName>
</protein>
<evidence type="ECO:0000313" key="2">
    <source>
        <dbReference type="EMBL" id="GEN82845.1"/>
    </source>
</evidence>
<name>A0A511Z5W6_9BACL</name>
<keyword evidence="1" id="KW-1133">Transmembrane helix</keyword>
<dbReference type="RefSeq" id="WP_147056250.1">
    <property type="nucleotide sequence ID" value="NZ_BJYL01000015.1"/>
</dbReference>
<keyword evidence="1" id="KW-0812">Transmembrane</keyword>
<evidence type="ECO:0000256" key="1">
    <source>
        <dbReference type="SAM" id="Phobius"/>
    </source>
</evidence>
<sequence length="79" mass="8719">MKKIIGVFIVVLISLGVADMLKGVILTVIYTPNLYSQSGQEMATYLQYIISAITVTFALWSIHKLNNLVKNARSSVETS</sequence>
<dbReference type="OrthoDB" id="2972697at2"/>
<gene>
    <name evidence="2" type="ORF">SLU01_11570</name>
</gene>
<reference evidence="2 3" key="1">
    <citation type="submission" date="2019-07" db="EMBL/GenBank/DDBJ databases">
        <title>Whole genome shotgun sequence of Sporosarcina luteola NBRC 105378.</title>
        <authorList>
            <person name="Hosoyama A."/>
            <person name="Uohara A."/>
            <person name="Ohji S."/>
            <person name="Ichikawa N."/>
        </authorList>
    </citation>
    <scope>NUCLEOTIDE SEQUENCE [LARGE SCALE GENOMIC DNA]</scope>
    <source>
        <strain evidence="2 3">NBRC 105378</strain>
    </source>
</reference>
<keyword evidence="3" id="KW-1185">Reference proteome</keyword>
<dbReference type="EMBL" id="BJYL01000015">
    <property type="protein sequence ID" value="GEN82845.1"/>
    <property type="molecule type" value="Genomic_DNA"/>
</dbReference>
<evidence type="ECO:0000313" key="3">
    <source>
        <dbReference type="Proteomes" id="UP000321901"/>
    </source>
</evidence>
<keyword evidence="1" id="KW-0472">Membrane</keyword>
<dbReference type="Proteomes" id="UP000321901">
    <property type="component" value="Unassembled WGS sequence"/>
</dbReference>
<feature type="transmembrane region" description="Helical" evidence="1">
    <location>
        <begin position="7"/>
        <end position="30"/>
    </location>
</feature>
<feature type="transmembrane region" description="Helical" evidence="1">
    <location>
        <begin position="42"/>
        <end position="62"/>
    </location>
</feature>